<evidence type="ECO:0000259" key="2">
    <source>
        <dbReference type="Pfam" id="PF07282"/>
    </source>
</evidence>
<keyword evidence="1" id="KW-0238">DNA-binding</keyword>
<dbReference type="EMBL" id="CP007536">
    <property type="protein sequence ID" value="AIC15978.1"/>
    <property type="molecule type" value="Genomic_DNA"/>
</dbReference>
<dbReference type="KEGG" id="nvn:NVIE_017190"/>
<protein>
    <submittedName>
        <fullName evidence="3">Putative transposase IS605 OrfB family</fullName>
    </submittedName>
</protein>
<feature type="domain" description="Cas12f1-like TNB" evidence="2">
    <location>
        <begin position="125"/>
        <end position="198"/>
    </location>
</feature>
<name>A0A060HKI2_9ARCH</name>
<accession>A0A060HKI2</accession>
<dbReference type="STRING" id="926571.NVIE_017190"/>
<dbReference type="GO" id="GO:0003677">
    <property type="term" value="F:DNA binding"/>
    <property type="evidence" value="ECO:0007669"/>
    <property type="project" value="UniProtKB-KW"/>
</dbReference>
<reference evidence="3 4" key="1">
    <citation type="journal article" date="2014" name="Int. J. Syst. Evol. Microbiol.">
        <title>Nitrososphaera viennensis gen. nov., sp. nov., an aerobic and mesophilic, ammonia-oxidizing archaeon from soil and a member of the archaeal phylum Thaumarchaeota.</title>
        <authorList>
            <person name="Stieglmeier M."/>
            <person name="Klingl A."/>
            <person name="Alves R.J."/>
            <person name="Rittmann S.K."/>
            <person name="Melcher M."/>
            <person name="Leisch N."/>
            <person name="Schleper C."/>
        </authorList>
    </citation>
    <scope>NUCLEOTIDE SEQUENCE [LARGE SCALE GENOMIC DNA]</scope>
    <source>
        <strain evidence="3">EN76</strain>
    </source>
</reference>
<evidence type="ECO:0000313" key="4">
    <source>
        <dbReference type="Proteomes" id="UP000027093"/>
    </source>
</evidence>
<dbReference type="OrthoDB" id="33505at2157"/>
<dbReference type="InterPro" id="IPR010095">
    <property type="entry name" value="Cas12f1-like_TNB"/>
</dbReference>
<dbReference type="Pfam" id="PF07282">
    <property type="entry name" value="Cas12f1-like_TNB"/>
    <property type="match status" value="1"/>
</dbReference>
<dbReference type="HOGENOM" id="CLU_1092455_0_0_2"/>
<dbReference type="NCBIfam" id="TIGR01766">
    <property type="entry name" value="IS200/IS605 family accessory protein TnpB-like domain"/>
    <property type="match status" value="1"/>
</dbReference>
<organism evidence="3 4">
    <name type="scientific">Nitrososphaera viennensis EN76</name>
    <dbReference type="NCBI Taxonomy" id="926571"/>
    <lineage>
        <taxon>Archaea</taxon>
        <taxon>Nitrososphaerota</taxon>
        <taxon>Nitrososphaeria</taxon>
        <taxon>Nitrososphaerales</taxon>
        <taxon>Nitrososphaeraceae</taxon>
        <taxon>Nitrososphaera</taxon>
    </lineage>
</organism>
<dbReference type="Proteomes" id="UP000027093">
    <property type="component" value="Chromosome"/>
</dbReference>
<dbReference type="RefSeq" id="WP_075054857.1">
    <property type="nucleotide sequence ID" value="NZ_CP007536.1"/>
</dbReference>
<keyword evidence="4" id="KW-1185">Reference proteome</keyword>
<sequence>MAEIECIAIAGVDRNLANVTYGNEEKIITFDASKAVQVAENTRSAIRSFKRNNARIRKNIAGKYGLRRKNRVNQLLHNVSKAIVQRAKEQKAAIVFEDITFIRRLYQRWNYQGRDHRGKMNSWPFHELKRQVEYKAAWAGVKVITLTKGQTRGTSQLCPRCGKRLQGAEHHDFVHRRQLWCQECNKWMDRDVVAAMNIAKKGADAFQRSKGLADEAMVQKPSSKEPAILKVDASKLSFCQQLSKVDRVAHQPET</sequence>
<dbReference type="GeneID" id="74946985"/>
<proteinExistence type="predicted"/>
<dbReference type="AlphaFoldDB" id="A0A060HKI2"/>
<evidence type="ECO:0000256" key="1">
    <source>
        <dbReference type="ARBA" id="ARBA00023125"/>
    </source>
</evidence>
<gene>
    <name evidence="3" type="ORF">NVIE_017190</name>
</gene>
<evidence type="ECO:0000313" key="3">
    <source>
        <dbReference type="EMBL" id="AIC15978.1"/>
    </source>
</evidence>